<dbReference type="EMBL" id="SKFG01000003">
    <property type="protein sequence ID" value="TCZ79364.1"/>
    <property type="molecule type" value="Genomic_DNA"/>
</dbReference>
<dbReference type="InterPro" id="IPR049796">
    <property type="entry name" value="CdiI_Ct-like"/>
</dbReference>
<dbReference type="Proteomes" id="UP000295418">
    <property type="component" value="Unassembled WGS sequence"/>
</dbReference>
<dbReference type="CDD" id="cd20694">
    <property type="entry name" value="CdiI_Ct-like"/>
    <property type="match status" value="1"/>
</dbReference>
<keyword evidence="2" id="KW-1185">Reference proteome</keyword>
<reference evidence="1 2" key="1">
    <citation type="submission" date="2019-03" db="EMBL/GenBank/DDBJ databases">
        <authorList>
            <person name="Kim M.K.M."/>
        </authorList>
    </citation>
    <scope>NUCLEOTIDE SEQUENCE [LARGE SCALE GENOMIC DNA]</scope>
    <source>
        <strain evidence="1 2">18JY21-1</strain>
    </source>
</reference>
<organism evidence="1 2">
    <name type="scientific">Paenibacillus albiflavus</name>
    <dbReference type="NCBI Taxonomy" id="2545760"/>
    <lineage>
        <taxon>Bacteria</taxon>
        <taxon>Bacillati</taxon>
        <taxon>Bacillota</taxon>
        <taxon>Bacilli</taxon>
        <taxon>Bacillales</taxon>
        <taxon>Paenibacillaceae</taxon>
        <taxon>Paenibacillus</taxon>
    </lineage>
</organism>
<evidence type="ECO:0000313" key="2">
    <source>
        <dbReference type="Proteomes" id="UP000295418"/>
    </source>
</evidence>
<proteinExistence type="predicted"/>
<sequence length="114" mass="13222">MKRIYKHIEELSEQEIREILDRSELEELIYLPLSIGIYHHNWKSAQDLCLQLAHHENANVRANSIFGLAHIARTKGRLDKRLVKPIILKELTSNIVFAHRILTAARSARGFSRS</sequence>
<dbReference type="AlphaFoldDB" id="A0A4R4EGY5"/>
<evidence type="ECO:0000313" key="1">
    <source>
        <dbReference type="EMBL" id="TCZ79364.1"/>
    </source>
</evidence>
<accession>A0A4R4EGY5</accession>
<gene>
    <name evidence="1" type="ORF">E0485_05750</name>
</gene>
<dbReference type="OrthoDB" id="2083307at2"/>
<dbReference type="RefSeq" id="WP_132417022.1">
    <property type="nucleotide sequence ID" value="NZ_SKFG01000003.1"/>
</dbReference>
<protein>
    <recommendedName>
        <fullName evidence="3">HEAT repeat domain-containing protein</fullName>
    </recommendedName>
</protein>
<evidence type="ECO:0008006" key="3">
    <source>
        <dbReference type="Google" id="ProtNLM"/>
    </source>
</evidence>
<name>A0A4R4EGY5_9BACL</name>
<comment type="caution">
    <text evidence="1">The sequence shown here is derived from an EMBL/GenBank/DDBJ whole genome shotgun (WGS) entry which is preliminary data.</text>
</comment>